<dbReference type="Proteomes" id="UP000789920">
    <property type="component" value="Unassembled WGS sequence"/>
</dbReference>
<name>A0ACA9NWZ6_9GLOM</name>
<sequence>IFKYVENEITFFHEYACDGTLRQYLEQNFCTIDWNERLHLAKQLVKENENNQESILDITSLPALNIKYDHGGLRLYDLNQLFITQFDKQGISGNTTCSIIYYIESIIGFFYEYGIGTDVNHYMAYDMYSKAVKEICVPLNEQDNLLNNLLKENQRIGLISLGLLYKYGKGIEVNQLKAFRLFLKSVSKGSILGIGNAKAQTIVGYCYQYGEGIYESNKLAFDWYTKSAKNGNTLGLVHLAECHLNGIGIPKNKQQAFQYYLESVNGGSELGKNNLAFCYQKGVGTPKNDKKAQKLLDMPTYYRYKHFNVLYK</sequence>
<accession>A0ACA9NWZ6</accession>
<evidence type="ECO:0000313" key="2">
    <source>
        <dbReference type="Proteomes" id="UP000789920"/>
    </source>
</evidence>
<evidence type="ECO:0000313" key="1">
    <source>
        <dbReference type="EMBL" id="CAG8681414.1"/>
    </source>
</evidence>
<dbReference type="EMBL" id="CAJVQC010016991">
    <property type="protein sequence ID" value="CAG8681414.1"/>
    <property type="molecule type" value="Genomic_DNA"/>
</dbReference>
<keyword evidence="2" id="KW-1185">Reference proteome</keyword>
<comment type="caution">
    <text evidence="1">The sequence shown here is derived from an EMBL/GenBank/DDBJ whole genome shotgun (WGS) entry which is preliminary data.</text>
</comment>
<protein>
    <submittedName>
        <fullName evidence="1">29912_t:CDS:1</fullName>
    </submittedName>
</protein>
<proteinExistence type="predicted"/>
<reference evidence="1" key="1">
    <citation type="submission" date="2021-06" db="EMBL/GenBank/DDBJ databases">
        <authorList>
            <person name="Kallberg Y."/>
            <person name="Tangrot J."/>
            <person name="Rosling A."/>
        </authorList>
    </citation>
    <scope>NUCLEOTIDE SEQUENCE</scope>
    <source>
        <strain evidence="1">MA461A</strain>
    </source>
</reference>
<organism evidence="1 2">
    <name type="scientific">Racocetra persica</name>
    <dbReference type="NCBI Taxonomy" id="160502"/>
    <lineage>
        <taxon>Eukaryota</taxon>
        <taxon>Fungi</taxon>
        <taxon>Fungi incertae sedis</taxon>
        <taxon>Mucoromycota</taxon>
        <taxon>Glomeromycotina</taxon>
        <taxon>Glomeromycetes</taxon>
        <taxon>Diversisporales</taxon>
        <taxon>Gigasporaceae</taxon>
        <taxon>Racocetra</taxon>
    </lineage>
</organism>
<feature type="non-terminal residue" evidence="1">
    <location>
        <position position="1"/>
    </location>
</feature>
<gene>
    <name evidence="1" type="ORF">RPERSI_LOCUS9132</name>
</gene>